<dbReference type="STRING" id="766136.BHF68_07350"/>
<proteinExistence type="inferred from homology"/>
<accession>A0A1E5G0M2</accession>
<dbReference type="SUPFAM" id="SSF52402">
    <property type="entry name" value="Adenine nucleotide alpha hydrolases-like"/>
    <property type="match status" value="2"/>
</dbReference>
<evidence type="ECO:0000313" key="3">
    <source>
        <dbReference type="EMBL" id="OEF96467.1"/>
    </source>
</evidence>
<feature type="domain" description="UspA" evidence="2">
    <location>
        <begin position="4"/>
        <end position="131"/>
    </location>
</feature>
<comment type="caution">
    <text evidence="3">The sequence shown here is derived from an EMBL/GenBank/DDBJ whole genome shotgun (WGS) entry which is preliminary data.</text>
</comment>
<sequence length="280" mass="30597">MLIEKVLIGTDYSAPAEQLYDCLSELKKQGLKRVILIHVIDIQSAGGNAAELQVFNEKKLTEKKHELEKYGLEVITKAPIGFPPYEITMVAKEENASLILVGSHGKGIIKNIFIGSTTFDLLRTAKTPVLIEKYQDVGAGNCKPYCTIKFNKVLIPTDFSDASLAMITQLKGTKGMEEVIFATVIEKSKNTDELESKKAEFAEKLAILKQEFADAGYKTNSLLKEGNAANAILQIAEEEQVTLIALAKRGQGRIAELLLGSVAEAVAKQSKAPVLLFPSR</sequence>
<protein>
    <recommendedName>
        <fullName evidence="2">UspA domain-containing protein</fullName>
    </recommendedName>
</protein>
<dbReference type="Pfam" id="PF00582">
    <property type="entry name" value="Usp"/>
    <property type="match status" value="2"/>
</dbReference>
<dbReference type="Gene3D" id="3.40.50.620">
    <property type="entry name" value="HUPs"/>
    <property type="match status" value="2"/>
</dbReference>
<dbReference type="InterPro" id="IPR006015">
    <property type="entry name" value="Universal_stress_UspA"/>
</dbReference>
<name>A0A1E5G0M2_9FIRM</name>
<dbReference type="InterPro" id="IPR014729">
    <property type="entry name" value="Rossmann-like_a/b/a_fold"/>
</dbReference>
<organism evidence="3 4">
    <name type="scientific">Desulfuribacillus alkaliarsenatis</name>
    <dbReference type="NCBI Taxonomy" id="766136"/>
    <lineage>
        <taxon>Bacteria</taxon>
        <taxon>Bacillati</taxon>
        <taxon>Bacillota</taxon>
        <taxon>Desulfuribacillia</taxon>
        <taxon>Desulfuribacillales</taxon>
        <taxon>Desulfuribacillaceae</taxon>
        <taxon>Desulfuribacillus</taxon>
    </lineage>
</organism>
<dbReference type="CDD" id="cd00293">
    <property type="entry name" value="USP-like"/>
    <property type="match status" value="2"/>
</dbReference>
<dbReference type="AlphaFoldDB" id="A0A1E5G0M2"/>
<dbReference type="InterPro" id="IPR006016">
    <property type="entry name" value="UspA"/>
</dbReference>
<dbReference type="PANTHER" id="PTHR46268">
    <property type="entry name" value="STRESS RESPONSE PROTEIN NHAX"/>
    <property type="match status" value="1"/>
</dbReference>
<evidence type="ECO:0000259" key="2">
    <source>
        <dbReference type="Pfam" id="PF00582"/>
    </source>
</evidence>
<evidence type="ECO:0000313" key="4">
    <source>
        <dbReference type="Proteomes" id="UP000094296"/>
    </source>
</evidence>
<feature type="domain" description="UspA" evidence="2">
    <location>
        <begin position="150"/>
        <end position="277"/>
    </location>
</feature>
<dbReference type="PRINTS" id="PR01438">
    <property type="entry name" value="UNVRSLSTRESS"/>
</dbReference>
<reference evidence="3 4" key="1">
    <citation type="submission" date="2016-09" db="EMBL/GenBank/DDBJ databases">
        <title>Draft genome sequence for the type strain of Desulfuribacillus alkaliarsenatis AHT28, an obligately anaerobic, sulfidogenic bacterium isolated from Russian soda lake sediments.</title>
        <authorList>
            <person name="Abin C.A."/>
            <person name="Hollibaugh J.T."/>
        </authorList>
    </citation>
    <scope>NUCLEOTIDE SEQUENCE [LARGE SCALE GENOMIC DNA]</scope>
    <source>
        <strain evidence="3 4">AHT28</strain>
    </source>
</reference>
<gene>
    <name evidence="3" type="ORF">BHF68_07350</name>
</gene>
<comment type="similarity">
    <text evidence="1">Belongs to the universal stress protein A family.</text>
</comment>
<evidence type="ECO:0000256" key="1">
    <source>
        <dbReference type="ARBA" id="ARBA00008791"/>
    </source>
</evidence>
<dbReference type="Proteomes" id="UP000094296">
    <property type="component" value="Unassembled WGS sequence"/>
</dbReference>
<keyword evidence="4" id="KW-1185">Reference proteome</keyword>
<dbReference type="EMBL" id="MIJE01000031">
    <property type="protein sequence ID" value="OEF96467.1"/>
    <property type="molecule type" value="Genomic_DNA"/>
</dbReference>
<dbReference type="PANTHER" id="PTHR46268:SF26">
    <property type="entry name" value="UNIVERSAL STRESS PROTEIN MJ0577"/>
    <property type="match status" value="1"/>
</dbReference>